<keyword evidence="1" id="KW-0004">4Fe-4S</keyword>
<dbReference type="GO" id="GO:0016491">
    <property type="term" value="F:oxidoreductase activity"/>
    <property type="evidence" value="ECO:0007669"/>
    <property type="project" value="UniProtKB-KW"/>
</dbReference>
<dbReference type="STRING" id="398578.Daci_5851"/>
<sequence>MRVLHLGCRVRRRYSRGPYPMHTPPHIQGWCPGAWQPMASGDGLVLRVRPPLGRLTVAQARRLARLAWVHGNGALELSSRANVQLRGIAPGRHAAVLRALAAVGLLDADARRERRRNLVIDPLCRPQEAVHALGQALQQALDAADDLAGLPAKFGWSVEGAPGRLAGVSADIRLQRTAIGWLVQPDGRQQALAVADASQAVAAGLALARWFAGQATLRRAQGLRPGRMAAVAAQLQPLPGLDWVETETPAHGEGPAPGAVPGVGRLLGAPLGRLPAVALARLVRALPEQAFLRVTPWRMLLVEDAGAGAALPRWWAAAGLDDAADWITHAHDPRLRVSACTGAPGCIQALGPTQSLALELAPQVPHGAHLHVTGCAKGCARQAPATVVLRAEGEDEGEGPVYSVVRHGRAGDRAQEQRTLGSVRDNPGLLFSKE</sequence>
<protein>
    <submittedName>
        <fullName evidence="9">Precorrin-3B synthase</fullName>
    </submittedName>
</protein>
<keyword evidence="6" id="KW-0411">Iron-sulfur</keyword>
<organism evidence="9 10">
    <name type="scientific">Delftia acidovorans (strain DSM 14801 / SPH-1)</name>
    <dbReference type="NCBI Taxonomy" id="398578"/>
    <lineage>
        <taxon>Bacteria</taxon>
        <taxon>Pseudomonadati</taxon>
        <taxon>Pseudomonadota</taxon>
        <taxon>Betaproteobacteria</taxon>
        <taxon>Burkholderiales</taxon>
        <taxon>Comamonadaceae</taxon>
        <taxon>Delftia</taxon>
    </lineage>
</organism>
<dbReference type="GO" id="GO:0046872">
    <property type="term" value="F:metal ion binding"/>
    <property type="evidence" value="ECO:0007669"/>
    <property type="project" value="UniProtKB-KW"/>
</dbReference>
<keyword evidence="2" id="KW-0349">Heme</keyword>
<evidence type="ECO:0000313" key="10">
    <source>
        <dbReference type="Proteomes" id="UP000000784"/>
    </source>
</evidence>
<dbReference type="Proteomes" id="UP000000784">
    <property type="component" value="Chromosome"/>
</dbReference>
<keyword evidence="3" id="KW-0479">Metal-binding</keyword>
<keyword evidence="5" id="KW-0408">Iron</keyword>
<dbReference type="InterPro" id="IPR045854">
    <property type="entry name" value="NO2/SO3_Rdtase_4Fe4S_sf"/>
</dbReference>
<dbReference type="KEGG" id="dac:Daci_5851"/>
<dbReference type="InterPro" id="IPR005117">
    <property type="entry name" value="NiRdtase/SiRdtase_haem-b_fer"/>
</dbReference>
<dbReference type="EMBL" id="CP000884">
    <property type="protein sequence ID" value="ABX38479.1"/>
    <property type="molecule type" value="Genomic_DNA"/>
</dbReference>
<evidence type="ECO:0000256" key="3">
    <source>
        <dbReference type="ARBA" id="ARBA00022723"/>
    </source>
</evidence>
<evidence type="ECO:0000256" key="7">
    <source>
        <dbReference type="SAM" id="MobiDB-lite"/>
    </source>
</evidence>
<feature type="region of interest" description="Disordered" evidence="7">
    <location>
        <begin position="409"/>
        <end position="434"/>
    </location>
</feature>
<dbReference type="AlphaFoldDB" id="A9C116"/>
<name>A9C116_DELAS</name>
<proteinExistence type="predicted"/>
<dbReference type="InterPro" id="IPR051329">
    <property type="entry name" value="NIR_SIR_4Fe-4S"/>
</dbReference>
<evidence type="ECO:0000256" key="1">
    <source>
        <dbReference type="ARBA" id="ARBA00022485"/>
    </source>
</evidence>
<evidence type="ECO:0000256" key="2">
    <source>
        <dbReference type="ARBA" id="ARBA00022617"/>
    </source>
</evidence>
<reference evidence="10" key="2">
    <citation type="submission" date="2007-11" db="EMBL/GenBank/DDBJ databases">
        <title>Complete sequence of Delftia acidovorans DSM 14801 / SPH-1.</title>
        <authorList>
            <person name="Copeland A."/>
            <person name="Lucas S."/>
            <person name="Lapidus A."/>
            <person name="Barry K."/>
            <person name="Glavina del Rio T."/>
            <person name="Dalin E."/>
            <person name="Tice H."/>
            <person name="Pitluck S."/>
            <person name="Lowry S."/>
            <person name="Clum A."/>
            <person name="Schmutz J."/>
            <person name="Larimer F."/>
            <person name="Land M."/>
            <person name="Hauser L."/>
            <person name="Kyrpides N."/>
            <person name="Kim E."/>
            <person name="Schleheck D."/>
            <person name="Richardson P."/>
        </authorList>
    </citation>
    <scope>NUCLEOTIDE SEQUENCE [LARGE SCALE GENOMIC DNA]</scope>
    <source>
        <strain evidence="10">DSM 14801 / SPH-1</strain>
    </source>
</reference>
<gene>
    <name evidence="9" type="ordered locus">Daci_5851</name>
</gene>
<dbReference type="PANTHER" id="PTHR32439:SF9">
    <property type="entry name" value="BLR3264 PROTEIN"/>
    <property type="match status" value="1"/>
</dbReference>
<dbReference type="Pfam" id="PF03460">
    <property type="entry name" value="NIR_SIR_ferr"/>
    <property type="match status" value="1"/>
</dbReference>
<dbReference type="Gene3D" id="3.30.413.10">
    <property type="entry name" value="Sulfite Reductase Hemoprotein, domain 1"/>
    <property type="match status" value="2"/>
</dbReference>
<evidence type="ECO:0000256" key="5">
    <source>
        <dbReference type="ARBA" id="ARBA00023004"/>
    </source>
</evidence>
<keyword evidence="10" id="KW-1185">Reference proteome</keyword>
<reference evidence="9 10" key="1">
    <citation type="journal article" date="2004" name="Appl. Environ. Microbiol.">
        <title>Mineralization of individual congeners of linear alkylbenzenesulfonate by defined pairs of heterotrophic bacteria.</title>
        <authorList>
            <person name="Schleheck D."/>
            <person name="Knepper T.P."/>
            <person name="Fischer K."/>
            <person name="Cook A.M."/>
        </authorList>
    </citation>
    <scope>NUCLEOTIDE SEQUENCE [LARGE SCALE GENOMIC DNA]</scope>
    <source>
        <strain evidence="10">DSM 14801 / SPH-1</strain>
    </source>
</reference>
<evidence type="ECO:0000313" key="9">
    <source>
        <dbReference type="EMBL" id="ABX38479.1"/>
    </source>
</evidence>
<dbReference type="SUPFAM" id="SSF55124">
    <property type="entry name" value="Nitrite/Sulfite reductase N-terminal domain-like"/>
    <property type="match status" value="1"/>
</dbReference>
<dbReference type="InterPro" id="IPR036136">
    <property type="entry name" value="Nit/Sulf_reduc_fer-like_dom_sf"/>
</dbReference>
<evidence type="ECO:0000256" key="4">
    <source>
        <dbReference type="ARBA" id="ARBA00023002"/>
    </source>
</evidence>
<dbReference type="HOGENOM" id="CLU_015667_3_2_4"/>
<dbReference type="eggNOG" id="COG0155">
    <property type="taxonomic scope" value="Bacteria"/>
</dbReference>
<dbReference type="SUPFAM" id="SSF56014">
    <property type="entry name" value="Nitrite and sulphite reductase 4Fe-4S domain-like"/>
    <property type="match status" value="1"/>
</dbReference>
<accession>A9C116</accession>
<feature type="domain" description="Nitrite/Sulfite reductase ferredoxin-like" evidence="8">
    <location>
        <begin position="37"/>
        <end position="103"/>
    </location>
</feature>
<dbReference type="Gene3D" id="3.90.480.10">
    <property type="entry name" value="Sulfite Reductase Hemoprotein,Domain 2"/>
    <property type="match status" value="1"/>
</dbReference>
<dbReference type="PANTHER" id="PTHR32439">
    <property type="entry name" value="FERREDOXIN--NITRITE REDUCTASE, CHLOROPLASTIC"/>
    <property type="match status" value="1"/>
</dbReference>
<evidence type="ECO:0000259" key="8">
    <source>
        <dbReference type="Pfam" id="PF03460"/>
    </source>
</evidence>
<dbReference type="GO" id="GO:0051539">
    <property type="term" value="F:4 iron, 4 sulfur cluster binding"/>
    <property type="evidence" value="ECO:0007669"/>
    <property type="project" value="UniProtKB-KW"/>
</dbReference>
<keyword evidence="4" id="KW-0560">Oxidoreductase</keyword>
<evidence type="ECO:0000256" key="6">
    <source>
        <dbReference type="ARBA" id="ARBA00023014"/>
    </source>
</evidence>